<dbReference type="InterPro" id="IPR017441">
    <property type="entry name" value="Protein_kinase_ATP_BS"/>
</dbReference>
<keyword evidence="1" id="KW-0067">ATP-binding</keyword>
<dbReference type="SMR" id="U9U6U0"/>
<reference evidence="4 5" key="3">
    <citation type="journal article" date="2018" name="New Phytol.">
        <title>High intraspecific genome diversity in the model arbuscular mycorrhizal symbiont Rhizophagus irregularis.</title>
        <authorList>
            <person name="Chen E.C.H."/>
            <person name="Morin E."/>
            <person name="Beaudet D."/>
            <person name="Noel J."/>
            <person name="Yildirir G."/>
            <person name="Ndikumana S."/>
            <person name="Charron P."/>
            <person name="St-Onge C."/>
            <person name="Giorgi J."/>
            <person name="Kruger M."/>
            <person name="Marton T."/>
            <person name="Ropars J."/>
            <person name="Grigoriev I.V."/>
            <person name="Hainaut M."/>
            <person name="Henrissat B."/>
            <person name="Roux C."/>
            <person name="Martin F."/>
            <person name="Corradi N."/>
        </authorList>
    </citation>
    <scope>NUCLEOTIDE SEQUENCE [LARGE SCALE GENOMIC DNA]</scope>
    <source>
        <strain evidence="5">DAOM 181602 / DAOM 197198 / MUCL 43194</strain>
        <strain evidence="4">DAOM 197198</strain>
    </source>
</reference>
<dbReference type="InterPro" id="IPR011009">
    <property type="entry name" value="Kinase-like_dom_sf"/>
</dbReference>
<feature type="domain" description="Protein kinase" evidence="2">
    <location>
        <begin position="30"/>
        <end position="250"/>
    </location>
</feature>
<dbReference type="GO" id="GO:0005524">
    <property type="term" value="F:ATP binding"/>
    <property type="evidence" value="ECO:0007669"/>
    <property type="project" value="UniProtKB-UniRule"/>
</dbReference>
<protein>
    <submittedName>
        <fullName evidence="4">Kinase-like domain-containing protein</fullName>
    </submittedName>
</protein>
<dbReference type="PRINTS" id="PR00109">
    <property type="entry name" value="TYRKINASE"/>
</dbReference>
<gene>
    <name evidence="4" type="ORF">GLOIN_2v1788684</name>
    <name evidence="3" type="ORF">GLOINDRAFT_23932</name>
</gene>
<proteinExistence type="predicted"/>
<dbReference type="AlphaFoldDB" id="U9U6U0"/>
<dbReference type="InterPro" id="IPR051681">
    <property type="entry name" value="Ser/Thr_Kinases-Pseudokinases"/>
</dbReference>
<organism evidence="3">
    <name type="scientific">Rhizophagus irregularis (strain DAOM 181602 / DAOM 197198 / MUCL 43194)</name>
    <name type="common">Arbuscular mycorrhizal fungus</name>
    <name type="synonym">Glomus intraradices</name>
    <dbReference type="NCBI Taxonomy" id="747089"/>
    <lineage>
        <taxon>Eukaryota</taxon>
        <taxon>Fungi</taxon>
        <taxon>Fungi incertae sedis</taxon>
        <taxon>Mucoromycota</taxon>
        <taxon>Glomeromycotina</taxon>
        <taxon>Glomeromycetes</taxon>
        <taxon>Glomerales</taxon>
        <taxon>Glomeraceae</taxon>
        <taxon>Rhizophagus</taxon>
    </lineage>
</organism>
<evidence type="ECO:0000313" key="4">
    <source>
        <dbReference type="EMBL" id="POG59803.1"/>
    </source>
</evidence>
<dbReference type="PANTHER" id="PTHR44329">
    <property type="entry name" value="SERINE/THREONINE-PROTEIN KINASE TNNI3K-RELATED"/>
    <property type="match status" value="1"/>
</dbReference>
<keyword evidence="5" id="KW-1185">Reference proteome</keyword>
<dbReference type="InterPro" id="IPR001245">
    <property type="entry name" value="Ser-Thr/Tyr_kinase_cat_dom"/>
</dbReference>
<dbReference type="Proteomes" id="UP000018888">
    <property type="component" value="Unassembled WGS sequence"/>
</dbReference>
<feature type="binding site" evidence="1">
    <location>
        <position position="59"/>
    </location>
    <ligand>
        <name>ATP</name>
        <dbReference type="ChEBI" id="CHEBI:30616"/>
    </ligand>
</feature>
<dbReference type="EMBL" id="AUPC02000428">
    <property type="protein sequence ID" value="POG59803.1"/>
    <property type="molecule type" value="Genomic_DNA"/>
</dbReference>
<reference evidence="3" key="2">
    <citation type="submission" date="2013-07" db="EMBL/GenBank/DDBJ databases">
        <title>The genome of an arbuscular mycorrhizal fungus provides insights into the evolution of the oldest plant symbiosis.</title>
        <authorList>
            <consortium name="DOE Joint Genome Institute"/>
            <person name="Tisserant E."/>
            <person name="Malbreil M."/>
            <person name="Kuo A."/>
            <person name="Kohler A."/>
            <person name="Symeonidi A."/>
            <person name="Balestrini R."/>
            <person name="Charron P."/>
            <person name="Duensing N."/>
            <person name="Frei-dit-Frey N."/>
            <person name="Gianinazzi-Pearson V."/>
            <person name="Gilbert B."/>
            <person name="Handa Y."/>
            <person name="Hijri M."/>
            <person name="Kaul R."/>
            <person name="Kawaguchi M."/>
            <person name="Krajinski F."/>
            <person name="Lammers P."/>
            <person name="Lapierre D."/>
            <person name="Masclaux F.G."/>
            <person name="Murat C."/>
            <person name="Morin E."/>
            <person name="Ndikumana S."/>
            <person name="Pagni M."/>
            <person name="Petitpierre D."/>
            <person name="Requena N."/>
            <person name="Rosikiewicz P."/>
            <person name="Riley R."/>
            <person name="Saito K."/>
            <person name="San Clemente H."/>
            <person name="Shapiro H."/>
            <person name="van Tuinen D."/>
            <person name="Becard G."/>
            <person name="Bonfante P."/>
            <person name="Paszkowski U."/>
            <person name="Shachar-Hill Y."/>
            <person name="Young J.P."/>
            <person name="Sanders I.R."/>
            <person name="Henrissat B."/>
            <person name="Rensing S.A."/>
            <person name="Grigoriev I.V."/>
            <person name="Corradi N."/>
            <person name="Roux C."/>
            <person name="Martin F."/>
        </authorList>
    </citation>
    <scope>NUCLEOTIDE SEQUENCE</scope>
    <source>
        <strain evidence="3">DAOM 197198</strain>
    </source>
</reference>
<dbReference type="HOGENOM" id="CLU_000288_7_0_1"/>
<reference evidence="4 5" key="1">
    <citation type="journal article" date="2013" name="Proc. Natl. Acad. Sci. U.S.A.">
        <title>Genome of an arbuscular mycorrhizal fungus provides insight into the oldest plant symbiosis.</title>
        <authorList>
            <person name="Tisserant E."/>
            <person name="Malbreil M."/>
            <person name="Kuo A."/>
            <person name="Kohler A."/>
            <person name="Symeonidi A."/>
            <person name="Balestrini R."/>
            <person name="Charron P."/>
            <person name="Duensing N."/>
            <person name="Frei Dit Frey N."/>
            <person name="Gianinazzi-Pearson V."/>
            <person name="Gilbert L.B."/>
            <person name="Handa Y."/>
            <person name="Herr J.R."/>
            <person name="Hijri M."/>
            <person name="Koul R."/>
            <person name="Kawaguchi M."/>
            <person name="Krajinski F."/>
            <person name="Lammers P.J."/>
            <person name="Masclaux F.G."/>
            <person name="Murat C."/>
            <person name="Morin E."/>
            <person name="Ndikumana S."/>
            <person name="Pagni M."/>
            <person name="Petitpierre D."/>
            <person name="Requena N."/>
            <person name="Rosikiewicz P."/>
            <person name="Riley R."/>
            <person name="Saito K."/>
            <person name="San Clemente H."/>
            <person name="Shapiro H."/>
            <person name="van Tuinen D."/>
            <person name="Becard G."/>
            <person name="Bonfante P."/>
            <person name="Paszkowski U."/>
            <person name="Shachar-Hill Y.Y."/>
            <person name="Tuskan G.A."/>
            <person name="Young P.W."/>
            <person name="Sanders I.R."/>
            <person name="Henrissat B."/>
            <person name="Rensing S.A."/>
            <person name="Grigoriev I.V."/>
            <person name="Corradi N."/>
            <person name="Roux C."/>
            <person name="Martin F."/>
        </authorList>
    </citation>
    <scope>NUCLEOTIDE SEQUENCE [LARGE SCALE GENOMIC DNA]</scope>
    <source>
        <strain evidence="5">DAOM 181602 / DAOM 197198 / MUCL 43194</strain>
        <strain evidence="4">DAOM 197198</strain>
    </source>
</reference>
<sequence length="253" mass="29325">MSHIKIPKWINLIEEHISKKHIKCYEYNNFSNLKVIGTGGFGKVYRANWKSSHSTLALKPFNDATADKIVYEKYILVMEYADGGTLREYLNNNFDNLTWNDKLKMAHQLTCAVSYLHDKNIIHLNLHSQNVLIRQNTIKLTGFGLSDISCQNGIIPYIDPKKFSLGNYTLNKKSDVYSIGVLLWEMLSGRPPFEYEDQYNLRTLISQGLRETPIPNTPKNYEMIYTGCWKHEPYDRPTIQEVVSRLEAIITKN</sequence>
<dbReference type="SUPFAM" id="SSF56112">
    <property type="entry name" value="Protein kinase-like (PK-like)"/>
    <property type="match status" value="1"/>
</dbReference>
<dbReference type="InterPro" id="IPR000719">
    <property type="entry name" value="Prot_kinase_dom"/>
</dbReference>
<evidence type="ECO:0000313" key="5">
    <source>
        <dbReference type="Proteomes" id="UP000018888"/>
    </source>
</evidence>
<keyword evidence="1" id="KW-0547">Nucleotide-binding</keyword>
<name>U9U6U0_RHIID</name>
<evidence type="ECO:0000259" key="2">
    <source>
        <dbReference type="PROSITE" id="PS50011"/>
    </source>
</evidence>
<dbReference type="eggNOG" id="KOG0192">
    <property type="taxonomic scope" value="Eukaryota"/>
</dbReference>
<keyword evidence="4" id="KW-0808">Transferase</keyword>
<dbReference type="VEuPathDB" id="FungiDB:RhiirFUN_017606"/>
<dbReference type="GO" id="GO:0004674">
    <property type="term" value="F:protein serine/threonine kinase activity"/>
    <property type="evidence" value="ECO:0007669"/>
    <property type="project" value="TreeGrafter"/>
</dbReference>
<dbReference type="PROSITE" id="PS00107">
    <property type="entry name" value="PROTEIN_KINASE_ATP"/>
    <property type="match status" value="1"/>
</dbReference>
<evidence type="ECO:0000313" key="3">
    <source>
        <dbReference type="EMBL" id="ESA15407.1"/>
    </source>
</evidence>
<keyword evidence="4" id="KW-0418">Kinase</keyword>
<dbReference type="Gene3D" id="3.30.200.20">
    <property type="entry name" value="Phosphorylase Kinase, domain 1"/>
    <property type="match status" value="1"/>
</dbReference>
<evidence type="ECO:0000256" key="1">
    <source>
        <dbReference type="PROSITE-ProRule" id="PRU10141"/>
    </source>
</evidence>
<dbReference type="EMBL" id="KI282030">
    <property type="protein sequence ID" value="ESA15407.1"/>
    <property type="molecule type" value="Genomic_DNA"/>
</dbReference>
<dbReference type="PANTHER" id="PTHR44329:SF291">
    <property type="entry name" value="PROTEIN KINASE DOMAIN-CONTAINING PROTEIN"/>
    <property type="match status" value="1"/>
</dbReference>
<dbReference type="Gene3D" id="1.10.510.10">
    <property type="entry name" value="Transferase(Phosphotransferase) domain 1"/>
    <property type="match status" value="1"/>
</dbReference>
<dbReference type="Pfam" id="PF07714">
    <property type="entry name" value="PK_Tyr_Ser-Thr"/>
    <property type="match status" value="1"/>
</dbReference>
<dbReference type="PROSITE" id="PS50011">
    <property type="entry name" value="PROTEIN_KINASE_DOM"/>
    <property type="match status" value="1"/>
</dbReference>
<accession>U9U6U0</accession>